<evidence type="ECO:0000256" key="1">
    <source>
        <dbReference type="SAM" id="MobiDB-lite"/>
    </source>
</evidence>
<evidence type="ECO:0000259" key="2">
    <source>
        <dbReference type="Pfam" id="PF13460"/>
    </source>
</evidence>
<dbReference type="InterPro" id="IPR051606">
    <property type="entry name" value="Polyketide_Oxido-like"/>
</dbReference>
<dbReference type="RefSeq" id="WP_101556474.1">
    <property type="nucleotide sequence ID" value="NZ_FXZI01000002.1"/>
</dbReference>
<proteinExistence type="predicted"/>
<name>A0A2H1ILI1_BREAU</name>
<dbReference type="InterPro" id="IPR036291">
    <property type="entry name" value="NAD(P)-bd_dom_sf"/>
</dbReference>
<dbReference type="PANTHER" id="PTHR43355:SF2">
    <property type="entry name" value="FLAVIN REDUCTASE (NADPH)"/>
    <property type="match status" value="1"/>
</dbReference>
<dbReference type="InterPro" id="IPR016040">
    <property type="entry name" value="NAD(P)-bd_dom"/>
</dbReference>
<dbReference type="Pfam" id="PF13460">
    <property type="entry name" value="NAD_binding_10"/>
    <property type="match status" value="1"/>
</dbReference>
<accession>A0A2H1ILI1</accession>
<evidence type="ECO:0000313" key="3">
    <source>
        <dbReference type="EMBL" id="SMX76067.1"/>
    </source>
</evidence>
<evidence type="ECO:0000313" key="4">
    <source>
        <dbReference type="Proteomes" id="UP000234300"/>
    </source>
</evidence>
<dbReference type="GO" id="GO:0016646">
    <property type="term" value="F:oxidoreductase activity, acting on the CH-NH group of donors, NAD or NADP as acceptor"/>
    <property type="evidence" value="ECO:0007669"/>
    <property type="project" value="TreeGrafter"/>
</dbReference>
<organism evidence="3 4">
    <name type="scientific">Brevibacterium aurantiacum</name>
    <dbReference type="NCBI Taxonomy" id="273384"/>
    <lineage>
        <taxon>Bacteria</taxon>
        <taxon>Bacillati</taxon>
        <taxon>Actinomycetota</taxon>
        <taxon>Actinomycetes</taxon>
        <taxon>Micrococcales</taxon>
        <taxon>Brevibacteriaceae</taxon>
        <taxon>Brevibacterium</taxon>
    </lineage>
</organism>
<reference evidence="3 4" key="1">
    <citation type="submission" date="2017-03" db="EMBL/GenBank/DDBJ databases">
        <authorList>
            <person name="Afonso C.L."/>
            <person name="Miller P.J."/>
            <person name="Scott M.A."/>
            <person name="Spackman E."/>
            <person name="Goraichik I."/>
            <person name="Dimitrov K.M."/>
            <person name="Suarez D.L."/>
            <person name="Swayne D.E."/>
        </authorList>
    </citation>
    <scope>NUCLEOTIDE SEQUENCE [LARGE SCALE GENOMIC DNA]</scope>
    <source>
        <strain evidence="4">8(6)</strain>
    </source>
</reference>
<gene>
    <name evidence="3" type="ORF">BAURA86_00685</name>
</gene>
<dbReference type="Gene3D" id="3.40.50.720">
    <property type="entry name" value="NAD(P)-binding Rossmann-like Domain"/>
    <property type="match status" value="1"/>
</dbReference>
<dbReference type="AlphaFoldDB" id="A0A2H1ILI1"/>
<feature type="region of interest" description="Disordered" evidence="1">
    <location>
        <begin position="30"/>
        <end position="50"/>
    </location>
</feature>
<feature type="domain" description="NAD(P)-binding" evidence="2">
    <location>
        <begin position="7"/>
        <end position="200"/>
    </location>
</feature>
<protein>
    <recommendedName>
        <fullName evidence="2">NAD(P)-binding domain-containing protein</fullName>
    </recommendedName>
</protein>
<sequence>MRITVIGATGMVGSRIVAEAADRRHQVMAASRTGTHQHRSEVTSKQADASSATDLDTVLDGVDAIVLTVRVVPGEEDAFITITEAVLAASARAGIPLFVVGGAGALRSPKDPDRLVVDNPAFVPTRWRSTAAASVAQLAACAEHANQNWTYLSPPAVLEPGVRTGSYQRGTTTLLTDHDGCSHISAEDLAVAVIDALEAPGTDQQITIAH</sequence>
<dbReference type="Proteomes" id="UP000234300">
    <property type="component" value="Unassembled WGS sequence"/>
</dbReference>
<dbReference type="EMBL" id="FXZI01000002">
    <property type="protein sequence ID" value="SMX76067.1"/>
    <property type="molecule type" value="Genomic_DNA"/>
</dbReference>
<dbReference type="PANTHER" id="PTHR43355">
    <property type="entry name" value="FLAVIN REDUCTASE (NADPH)"/>
    <property type="match status" value="1"/>
</dbReference>
<dbReference type="SUPFAM" id="SSF51735">
    <property type="entry name" value="NAD(P)-binding Rossmann-fold domains"/>
    <property type="match status" value="1"/>
</dbReference>